<dbReference type="Proteomes" id="UP001396898">
    <property type="component" value="Unassembled WGS sequence"/>
</dbReference>
<dbReference type="SUPFAM" id="SSF81383">
    <property type="entry name" value="F-box domain"/>
    <property type="match status" value="1"/>
</dbReference>
<evidence type="ECO:0000313" key="3">
    <source>
        <dbReference type="Proteomes" id="UP001396898"/>
    </source>
</evidence>
<reference evidence="2 3" key="1">
    <citation type="submission" date="2023-01" db="EMBL/GenBank/DDBJ databases">
        <title>Analysis of 21 Apiospora genomes using comparative genomics revels a genus with tremendous synthesis potential of carbohydrate active enzymes and secondary metabolites.</title>
        <authorList>
            <person name="Sorensen T."/>
        </authorList>
    </citation>
    <scope>NUCLEOTIDE SEQUENCE [LARGE SCALE GENOMIC DNA]</scope>
    <source>
        <strain evidence="2 3">CBS 20057</strain>
    </source>
</reference>
<proteinExistence type="predicted"/>
<name>A0ABR1R4D8_9PEZI</name>
<comment type="caution">
    <text evidence="2">The sequence shown here is derived from an EMBL/GenBank/DDBJ whole genome shotgun (WGS) entry which is preliminary data.</text>
</comment>
<evidence type="ECO:0000259" key="1">
    <source>
        <dbReference type="PROSITE" id="PS50181"/>
    </source>
</evidence>
<keyword evidence="3" id="KW-1185">Reference proteome</keyword>
<dbReference type="InterPro" id="IPR036047">
    <property type="entry name" value="F-box-like_dom_sf"/>
</dbReference>
<accession>A0ABR1R4D8</accession>
<evidence type="ECO:0000313" key="2">
    <source>
        <dbReference type="EMBL" id="KAK7999071.1"/>
    </source>
</evidence>
<feature type="domain" description="F-box" evidence="1">
    <location>
        <begin position="1"/>
        <end position="46"/>
    </location>
</feature>
<gene>
    <name evidence="2" type="ORF">PG991_014746</name>
</gene>
<dbReference type="EMBL" id="JAQQWI010000019">
    <property type="protein sequence ID" value="KAK7999071.1"/>
    <property type="molecule type" value="Genomic_DNA"/>
</dbReference>
<organism evidence="2 3">
    <name type="scientific">Apiospora marii</name>
    <dbReference type="NCBI Taxonomy" id="335849"/>
    <lineage>
        <taxon>Eukaryota</taxon>
        <taxon>Fungi</taxon>
        <taxon>Dikarya</taxon>
        <taxon>Ascomycota</taxon>
        <taxon>Pezizomycotina</taxon>
        <taxon>Sordariomycetes</taxon>
        <taxon>Xylariomycetidae</taxon>
        <taxon>Amphisphaeriales</taxon>
        <taxon>Apiosporaceae</taxon>
        <taxon>Apiospora</taxon>
    </lineage>
</organism>
<dbReference type="PROSITE" id="PS50181">
    <property type="entry name" value="FBOX"/>
    <property type="match status" value="1"/>
</dbReference>
<protein>
    <recommendedName>
        <fullName evidence="1">F-box domain-containing protein</fullName>
    </recommendedName>
</protein>
<sequence length="455" mass="51685">MSSIMEFPPEIIGIIFDLLSTAEFHALCRVNKRLRAVAEPRLYSELSCTWSFTWPKAPPAPYPVNTRVPPLIPFLRTITRRPELAALVRTIDLRCGSFNTHAAACHYEEKPALPMLGVDVSGLVDLVGRFPVPYAACWTEELLRGETAAFVALLLALTPNLRHLRMDEEYVPDIWINAAWNMACGSWEDLGALLSQTGGRMDFLTMFYLPAAKDILKLPADESTPGSRSLTRQASPEDILSLNLTMYTKNYAYRILSMMKNLQTLRWRWPRKSKFNDEYDEMQVCFKLDDVVKCVTLVRETLTDLAITVAHVQMALGHHYDTAVTRGSMEELSGFPQLRSLEVPLIFLTRSFTPHGLQPIGQSLPPSLESLTILDTASFGPYEWEDSPDDSPFDPVEAWLRDWRASTPRLSRVRLLLEETERRDWGATLVDNDDEELSARFGLRFEVVRIIDETT</sequence>
<dbReference type="InterPro" id="IPR001810">
    <property type="entry name" value="F-box_dom"/>
</dbReference>